<protein>
    <submittedName>
        <fullName evidence="11">Zinc finger protein 846</fullName>
    </submittedName>
</protein>
<feature type="transmembrane region" description="Helical" evidence="8">
    <location>
        <begin position="247"/>
        <end position="271"/>
    </location>
</feature>
<evidence type="ECO:0000256" key="5">
    <source>
        <dbReference type="PROSITE-ProRule" id="PRU00042"/>
    </source>
</evidence>
<dbReference type="InterPro" id="IPR013087">
    <property type="entry name" value="Znf_C2H2_type"/>
</dbReference>
<keyword evidence="8" id="KW-0812">Transmembrane</keyword>
<feature type="compositionally biased region" description="Low complexity" evidence="7">
    <location>
        <begin position="561"/>
        <end position="574"/>
    </location>
</feature>
<dbReference type="PROSITE" id="PS51915">
    <property type="entry name" value="ZAD"/>
    <property type="match status" value="1"/>
</dbReference>
<feature type="binding site" evidence="6">
    <location>
        <position position="451"/>
    </location>
    <ligand>
        <name>Zn(2+)</name>
        <dbReference type="ChEBI" id="CHEBI:29105"/>
    </ligand>
</feature>
<evidence type="ECO:0000259" key="10">
    <source>
        <dbReference type="PROSITE" id="PS51915"/>
    </source>
</evidence>
<evidence type="ECO:0000313" key="11">
    <source>
        <dbReference type="EMBL" id="KPJ19752.1"/>
    </source>
</evidence>
<feature type="domain" description="C2H2-type" evidence="9">
    <location>
        <begin position="681"/>
        <end position="704"/>
    </location>
</feature>
<keyword evidence="1 6" id="KW-0479">Metal-binding</keyword>
<dbReference type="Pfam" id="PF07776">
    <property type="entry name" value="zf-AD"/>
    <property type="match status" value="1"/>
</dbReference>
<keyword evidence="4 6" id="KW-0862">Zinc</keyword>
<evidence type="ECO:0000256" key="4">
    <source>
        <dbReference type="ARBA" id="ARBA00022833"/>
    </source>
</evidence>
<proteinExistence type="predicted"/>
<dbReference type="PROSITE" id="PS00028">
    <property type="entry name" value="ZINC_FINGER_C2H2_1"/>
    <property type="match status" value="5"/>
</dbReference>
<evidence type="ECO:0000256" key="6">
    <source>
        <dbReference type="PROSITE-ProRule" id="PRU01263"/>
    </source>
</evidence>
<dbReference type="SMART" id="SM00355">
    <property type="entry name" value="ZnF_C2H2"/>
    <property type="match status" value="7"/>
</dbReference>
<dbReference type="InterPro" id="IPR012934">
    <property type="entry name" value="Znf_AD"/>
</dbReference>
<dbReference type="SUPFAM" id="SSF57667">
    <property type="entry name" value="beta-beta-alpha zinc fingers"/>
    <property type="match status" value="2"/>
</dbReference>
<reference evidence="11 12" key="1">
    <citation type="journal article" date="2015" name="Nat. Commun.">
        <title>Outbred genome sequencing and CRISPR/Cas9 gene editing in butterflies.</title>
        <authorList>
            <person name="Li X."/>
            <person name="Fan D."/>
            <person name="Zhang W."/>
            <person name="Liu G."/>
            <person name="Zhang L."/>
            <person name="Zhao L."/>
            <person name="Fang X."/>
            <person name="Chen L."/>
            <person name="Dong Y."/>
            <person name="Chen Y."/>
            <person name="Ding Y."/>
            <person name="Zhao R."/>
            <person name="Feng M."/>
            <person name="Zhu Y."/>
            <person name="Feng Y."/>
            <person name="Jiang X."/>
            <person name="Zhu D."/>
            <person name="Xiang H."/>
            <person name="Feng X."/>
            <person name="Li S."/>
            <person name="Wang J."/>
            <person name="Zhang G."/>
            <person name="Kronforst M.R."/>
            <person name="Wang W."/>
        </authorList>
    </citation>
    <scope>NUCLEOTIDE SEQUENCE [LARGE SCALE GENOMIC DNA]</scope>
    <source>
        <strain evidence="11">Ya'a_city_454_Pm</strain>
        <tissue evidence="11">Whole body</tissue>
    </source>
</reference>
<keyword evidence="2" id="KW-0677">Repeat</keyword>
<dbReference type="GO" id="GO:0016255">
    <property type="term" value="P:attachment of GPI anchor to protein"/>
    <property type="evidence" value="ECO:0007669"/>
    <property type="project" value="TreeGrafter"/>
</dbReference>
<keyword evidence="12" id="KW-1185">Reference proteome</keyword>
<feature type="binding site" evidence="6">
    <location>
        <position position="410"/>
    </location>
    <ligand>
        <name>Zn(2+)</name>
        <dbReference type="ChEBI" id="CHEBI:29105"/>
    </ligand>
</feature>
<dbReference type="PANTHER" id="PTHR13304">
    <property type="entry name" value="GLYCOSYLPHOSPHATIDYLINOSITOL ANCHOR ATTACHMENT 1 PROTEIN"/>
    <property type="match status" value="1"/>
</dbReference>
<dbReference type="InParanoid" id="A0A0N1PHI2"/>
<dbReference type="GO" id="GO:0008270">
    <property type="term" value="F:zinc ion binding"/>
    <property type="evidence" value="ECO:0007669"/>
    <property type="project" value="UniProtKB-UniRule"/>
</dbReference>
<keyword evidence="3 5" id="KW-0863">Zinc-finger</keyword>
<feature type="compositionally biased region" description="Basic and acidic residues" evidence="7">
    <location>
        <begin position="551"/>
        <end position="560"/>
    </location>
</feature>
<feature type="region of interest" description="Disordered" evidence="7">
    <location>
        <begin position="1004"/>
        <end position="1026"/>
    </location>
</feature>
<feature type="transmembrane region" description="Helical" evidence="8">
    <location>
        <begin position="21"/>
        <end position="39"/>
    </location>
</feature>
<evidence type="ECO:0000256" key="8">
    <source>
        <dbReference type="SAM" id="Phobius"/>
    </source>
</evidence>
<dbReference type="FunFam" id="3.30.160.60:FF:000100">
    <property type="entry name" value="Zinc finger 45-like"/>
    <property type="match status" value="1"/>
</dbReference>
<dbReference type="STRING" id="76193.A0A0N1PHI2"/>
<evidence type="ECO:0000259" key="9">
    <source>
        <dbReference type="PROSITE" id="PS50157"/>
    </source>
</evidence>
<feature type="domain" description="C2H2-type" evidence="9">
    <location>
        <begin position="711"/>
        <end position="738"/>
    </location>
</feature>
<feature type="transmembrane region" description="Helical" evidence="8">
    <location>
        <begin position="283"/>
        <end position="300"/>
    </location>
</feature>
<feature type="domain" description="C2H2-type" evidence="9">
    <location>
        <begin position="883"/>
        <end position="911"/>
    </location>
</feature>
<feature type="domain" description="C2H2-type" evidence="9">
    <location>
        <begin position="973"/>
        <end position="1001"/>
    </location>
</feature>
<evidence type="ECO:0000313" key="12">
    <source>
        <dbReference type="Proteomes" id="UP000053240"/>
    </source>
</evidence>
<dbReference type="SUPFAM" id="SSF57716">
    <property type="entry name" value="Glucocorticoid receptor-like (DNA-binding domain)"/>
    <property type="match status" value="1"/>
</dbReference>
<sequence length="1026" mass="119321">MGLLSDPEYGSAKWVKILRKIQGPLCLLFYIGAIGWFLMLGNRDFNNETYFSENALLPGLVAKEFNAESSANRFYSELLQEIEKYWAKDIIFLITEYEQLGMQAWLEAYHGLDNKPGNFYTSLGSFWKSDLPMLDLAKFTSPIDWREDEQSLNPGKLQGRSGSIQAAINLEFDSPKIKYIEVKIEGLNGQLPNLDLVNLVHKLCVKSGIHHSYKNSYSWIRRNKMDEWVNGIWTMLGAKYFEYPSEFSVYCGFIAISVVIIIISPFLPRLFRSSPLTREEMTLMNILVLIELSTACLAIGMHNFSLGFVVATIYTPLSLVVGVIDSNTTRSVILQIKRIMCLLLHPLCFLSLAMISYSRVLFPEEGLGSMISRGKDAAMQAVMFSIVDSMVGLRSKVQRNMAELKVCRICLRIGGKMYENDQFQLKMYYENVIALKIIKMDHVPLYFCYECAMLLYKFHKFKEKCNYSQRKLKSLLVRQPITYQAINSIKTSNKEIYTNLSIATVNKRVKTYLFNETPDEIIKKNKNEDKKGDEIDYNSDDCALDDHLNDVNIKNEDSPRSDVSSPMHSSSDSDFFPKQDVTEVFIKDDVLKTEIFKVECPETEKNNEETENTDKKLESKDRCLRKRKKEVLNTQKNYKFTTRQKRYLDSNKWRKISLNEEEAIRDFEKRAIDPKYVQATYHCKDCYKFFSKEDIMLRHFKLRHNPSIGPFECRFCHSRFRLECHLRKHIRTHYTKTTALMHEETHAGITRACKYCGEQFRRGSGEIPHRRYRSSGSNSIYNLMCNLMINFNSVSFPILYLYLYTTLGGVHKLREECTESAESENTFCERCQIKFESSDAYAEHLQSSALHADVDKEDDEEVPAPKRRSKRLRFTFTRRRKPMDCYQCGKHFSTQMECMNHHQKEHPGTSFCPPSERHICEICGASLAPGSIAMHQNLHTREKIYNCETCGRQFYSTAGLKRHRVTHTGEKPYECPLCEKRFTQNNSMKLHYRTIHLKQPYPKRIRSKKKDGGLKSVPMESEEEMY</sequence>
<dbReference type="Pfam" id="PF04114">
    <property type="entry name" value="Gaa1"/>
    <property type="match status" value="2"/>
</dbReference>
<dbReference type="GO" id="GO:0006355">
    <property type="term" value="P:regulation of DNA-templated transcription"/>
    <property type="evidence" value="ECO:0007669"/>
    <property type="project" value="UniProtKB-ARBA"/>
</dbReference>
<feature type="region of interest" description="Disordered" evidence="7">
    <location>
        <begin position="551"/>
        <end position="574"/>
    </location>
</feature>
<dbReference type="SMART" id="SM00868">
    <property type="entry name" value="zf-AD"/>
    <property type="match status" value="2"/>
</dbReference>
<dbReference type="Proteomes" id="UP000053240">
    <property type="component" value="Unassembled WGS sequence"/>
</dbReference>
<evidence type="ECO:0000256" key="3">
    <source>
        <dbReference type="ARBA" id="ARBA00022771"/>
    </source>
</evidence>
<keyword evidence="8" id="KW-1133">Transmembrane helix</keyword>
<evidence type="ECO:0000256" key="2">
    <source>
        <dbReference type="ARBA" id="ARBA00022737"/>
    </source>
</evidence>
<dbReference type="FunFam" id="3.30.160.60:FF:002343">
    <property type="entry name" value="Zinc finger protein 33A"/>
    <property type="match status" value="1"/>
</dbReference>
<keyword evidence="8" id="KW-0472">Membrane</keyword>
<feature type="domain" description="ZAD" evidence="10">
    <location>
        <begin position="405"/>
        <end position="475"/>
    </location>
</feature>
<dbReference type="PANTHER" id="PTHR13304:SF0">
    <property type="entry name" value="GLYCOSYLPHOSPHATIDYLINOSITOL ANCHOR ATTACHMENT 1 PROTEIN"/>
    <property type="match status" value="1"/>
</dbReference>
<evidence type="ECO:0000256" key="7">
    <source>
        <dbReference type="SAM" id="MobiDB-lite"/>
    </source>
</evidence>
<dbReference type="InterPro" id="IPR036236">
    <property type="entry name" value="Znf_C2H2_sf"/>
</dbReference>
<feature type="binding site" evidence="6">
    <location>
        <position position="407"/>
    </location>
    <ligand>
        <name>Zn(2+)</name>
        <dbReference type="ChEBI" id="CHEBI:29105"/>
    </ligand>
</feature>
<dbReference type="Pfam" id="PF00096">
    <property type="entry name" value="zf-C2H2"/>
    <property type="match status" value="2"/>
</dbReference>
<feature type="binding site" evidence="6">
    <location>
        <position position="448"/>
    </location>
    <ligand>
        <name>Zn(2+)</name>
        <dbReference type="ChEBI" id="CHEBI:29105"/>
    </ligand>
</feature>
<dbReference type="AlphaFoldDB" id="A0A0N1PHI2"/>
<dbReference type="InterPro" id="IPR007246">
    <property type="entry name" value="Gaa1"/>
</dbReference>
<feature type="transmembrane region" description="Helical" evidence="8">
    <location>
        <begin position="336"/>
        <end position="357"/>
    </location>
</feature>
<dbReference type="GO" id="GO:0042765">
    <property type="term" value="C:GPI-anchor transamidase complex"/>
    <property type="evidence" value="ECO:0007669"/>
    <property type="project" value="InterPro"/>
</dbReference>
<feature type="transmembrane region" description="Helical" evidence="8">
    <location>
        <begin position="306"/>
        <end position="324"/>
    </location>
</feature>
<dbReference type="Gene3D" id="3.30.160.60">
    <property type="entry name" value="Classic Zinc Finger"/>
    <property type="match status" value="3"/>
</dbReference>
<accession>A0A0N1PHI2</accession>
<evidence type="ECO:0000256" key="1">
    <source>
        <dbReference type="ARBA" id="ARBA00022723"/>
    </source>
</evidence>
<organism evidence="11 12">
    <name type="scientific">Papilio machaon</name>
    <name type="common">Old World swallowtail butterfly</name>
    <dbReference type="NCBI Taxonomy" id="76193"/>
    <lineage>
        <taxon>Eukaryota</taxon>
        <taxon>Metazoa</taxon>
        <taxon>Ecdysozoa</taxon>
        <taxon>Arthropoda</taxon>
        <taxon>Hexapoda</taxon>
        <taxon>Insecta</taxon>
        <taxon>Pterygota</taxon>
        <taxon>Neoptera</taxon>
        <taxon>Endopterygota</taxon>
        <taxon>Lepidoptera</taxon>
        <taxon>Glossata</taxon>
        <taxon>Ditrysia</taxon>
        <taxon>Papilionoidea</taxon>
        <taxon>Papilionidae</taxon>
        <taxon>Papilioninae</taxon>
        <taxon>Papilio</taxon>
    </lineage>
</organism>
<dbReference type="PROSITE" id="PS50157">
    <property type="entry name" value="ZINC_FINGER_C2H2_2"/>
    <property type="match status" value="5"/>
</dbReference>
<dbReference type="GO" id="GO:0005634">
    <property type="term" value="C:nucleus"/>
    <property type="evidence" value="ECO:0007669"/>
    <property type="project" value="InterPro"/>
</dbReference>
<feature type="domain" description="C2H2-type" evidence="9">
    <location>
        <begin position="945"/>
        <end position="972"/>
    </location>
</feature>
<dbReference type="EMBL" id="KQ459838">
    <property type="protein sequence ID" value="KPJ19752.1"/>
    <property type="molecule type" value="Genomic_DNA"/>
</dbReference>
<name>A0A0N1PHI2_PAPMA</name>
<gene>
    <name evidence="11" type="ORF">RR48_04724</name>
</gene>